<dbReference type="PRINTS" id="PR00084">
    <property type="entry name" value="MTLDHDRGNASE"/>
</dbReference>
<sequence length="520" mass="56328">MNEPTAAQSAVDLSLRTLDAAATGGARVPGYDPAARRVGIVHFGVGGFHRAHQALYLDRLMNSGLALDWAICGVGLMPHDAAMRDALTTQDGLYTLVEKSPDGSRDARVIGSLAEYLFAPDEPEAVLARLTDPGVRIVSLTVTEGGYNYNPRTGEFLADTPAVAADLAADFTAESGTGATPTTTFGYITEALRRRRAAGTAPFTVMSCDNIQGNGHLARTVFTAFAEAKDPDLAAWIREHVAFPNSMVDRITPVTTDADRAAVAAEYGIADRWPVVCEDYIQWVLEDDFPAGRPPFEQAGVQVVDDVEPYELMKLRLLNATHQAMAYTGYLAGYRYAHEAAQDPLFAEFFAQYMRREGEPTLKPVPGIDLAAYQAKLLERFSNEQVRDTLARLCAESSDRIPTWLVPVIVQNLNDGGASAGRSVALSAAIVASWARYAEGVDEAGEPIDVVDRLKDRVMAAAARQGEDELAFLRDPELFGDLVEHEEFARHYLAALRSFKAVGSRATLEALRDSGWAGLA</sequence>
<dbReference type="InterPro" id="IPR000669">
    <property type="entry name" value="Mannitol_DH"/>
</dbReference>
<evidence type="ECO:0000256" key="2">
    <source>
        <dbReference type="ARBA" id="ARBA00012939"/>
    </source>
</evidence>
<protein>
    <recommendedName>
        <fullName evidence="3">Mannitol-1-phosphate 5-dehydrogenase</fullName>
        <ecNumber evidence="2">1.1.1.17</ecNumber>
    </recommendedName>
</protein>
<evidence type="ECO:0000259" key="7">
    <source>
        <dbReference type="Pfam" id="PF01232"/>
    </source>
</evidence>
<gene>
    <name evidence="9" type="ORF">GCM10022377_23500</name>
</gene>
<evidence type="ECO:0000256" key="6">
    <source>
        <dbReference type="ARBA" id="ARBA00048615"/>
    </source>
</evidence>
<evidence type="ECO:0000256" key="1">
    <source>
        <dbReference type="ARBA" id="ARBA00006541"/>
    </source>
</evidence>
<comment type="similarity">
    <text evidence="1">Belongs to the mannitol dehydrogenase family.</text>
</comment>
<keyword evidence="10" id="KW-1185">Reference proteome</keyword>
<dbReference type="RefSeq" id="WP_344884799.1">
    <property type="nucleotide sequence ID" value="NZ_BAABCJ010000006.1"/>
</dbReference>
<evidence type="ECO:0000256" key="3">
    <source>
        <dbReference type="ARBA" id="ARBA00016219"/>
    </source>
</evidence>
<evidence type="ECO:0000256" key="4">
    <source>
        <dbReference type="ARBA" id="ARBA00023002"/>
    </source>
</evidence>
<accession>A0ABP7DTZ8</accession>
<dbReference type="InterPro" id="IPR050988">
    <property type="entry name" value="Mannitol_DH/Oxidoreductase"/>
</dbReference>
<dbReference type="EC" id="1.1.1.17" evidence="2"/>
<dbReference type="Pfam" id="PF01232">
    <property type="entry name" value="Mannitol_dh"/>
    <property type="match status" value="1"/>
</dbReference>
<dbReference type="InterPro" id="IPR013131">
    <property type="entry name" value="Mannitol_DH_N"/>
</dbReference>
<comment type="caution">
    <text evidence="9">The sequence shown here is derived from an EMBL/GenBank/DDBJ whole genome shotgun (WGS) entry which is preliminary data.</text>
</comment>
<dbReference type="EMBL" id="BAABCJ010000006">
    <property type="protein sequence ID" value="GAA3709106.1"/>
    <property type="molecule type" value="Genomic_DNA"/>
</dbReference>
<dbReference type="SUPFAM" id="SSF48179">
    <property type="entry name" value="6-phosphogluconate dehydrogenase C-terminal domain-like"/>
    <property type="match status" value="1"/>
</dbReference>
<feature type="domain" description="Mannitol dehydrogenase C-terminal" evidence="8">
    <location>
        <begin position="306"/>
        <end position="496"/>
    </location>
</feature>
<dbReference type="InterPro" id="IPR008927">
    <property type="entry name" value="6-PGluconate_DH-like_C_sf"/>
</dbReference>
<dbReference type="InterPro" id="IPR036291">
    <property type="entry name" value="NAD(P)-bd_dom_sf"/>
</dbReference>
<comment type="catalytic activity">
    <reaction evidence="6">
        <text>D-mannitol 1-phosphate + NAD(+) = beta-D-fructose 6-phosphate + NADH + H(+)</text>
        <dbReference type="Rhea" id="RHEA:19661"/>
        <dbReference type="ChEBI" id="CHEBI:15378"/>
        <dbReference type="ChEBI" id="CHEBI:57540"/>
        <dbReference type="ChEBI" id="CHEBI:57634"/>
        <dbReference type="ChEBI" id="CHEBI:57945"/>
        <dbReference type="ChEBI" id="CHEBI:61381"/>
        <dbReference type="EC" id="1.1.1.17"/>
    </reaction>
</comment>
<dbReference type="SUPFAM" id="SSF51735">
    <property type="entry name" value="NAD(P)-binding Rossmann-fold domains"/>
    <property type="match status" value="1"/>
</dbReference>
<keyword evidence="4" id="KW-0560">Oxidoreductase</keyword>
<evidence type="ECO:0000313" key="9">
    <source>
        <dbReference type="EMBL" id="GAA3709106.1"/>
    </source>
</evidence>
<name>A0ABP7DTZ8_9MICC</name>
<dbReference type="Proteomes" id="UP001501536">
    <property type="component" value="Unassembled WGS sequence"/>
</dbReference>
<evidence type="ECO:0000313" key="10">
    <source>
        <dbReference type="Proteomes" id="UP001501536"/>
    </source>
</evidence>
<dbReference type="PANTHER" id="PTHR43362">
    <property type="entry name" value="MANNITOL DEHYDROGENASE DSF1-RELATED"/>
    <property type="match status" value="1"/>
</dbReference>
<reference evidence="10" key="1">
    <citation type="journal article" date="2019" name="Int. J. Syst. Evol. Microbiol.">
        <title>The Global Catalogue of Microorganisms (GCM) 10K type strain sequencing project: providing services to taxonomists for standard genome sequencing and annotation.</title>
        <authorList>
            <consortium name="The Broad Institute Genomics Platform"/>
            <consortium name="The Broad Institute Genome Sequencing Center for Infectious Disease"/>
            <person name="Wu L."/>
            <person name="Ma J."/>
        </authorList>
    </citation>
    <scope>NUCLEOTIDE SEQUENCE [LARGE SCALE GENOMIC DNA]</scope>
    <source>
        <strain evidence="10">JCM 16961</strain>
    </source>
</reference>
<keyword evidence="5" id="KW-0520">NAD</keyword>
<dbReference type="InterPro" id="IPR023027">
    <property type="entry name" value="Mannitol_DH_CS"/>
</dbReference>
<proteinExistence type="inferred from homology"/>
<feature type="domain" description="Mannitol dehydrogenase N-terminal" evidence="7">
    <location>
        <begin position="39"/>
        <end position="297"/>
    </location>
</feature>
<dbReference type="Gene3D" id="3.40.50.720">
    <property type="entry name" value="NAD(P)-binding Rossmann-like Domain"/>
    <property type="match status" value="1"/>
</dbReference>
<dbReference type="InterPro" id="IPR013328">
    <property type="entry name" value="6PGD_dom2"/>
</dbReference>
<organism evidence="9 10">
    <name type="scientific">Zhihengliuella alba</name>
    <dbReference type="NCBI Taxonomy" id="547018"/>
    <lineage>
        <taxon>Bacteria</taxon>
        <taxon>Bacillati</taxon>
        <taxon>Actinomycetota</taxon>
        <taxon>Actinomycetes</taxon>
        <taxon>Micrococcales</taxon>
        <taxon>Micrococcaceae</taxon>
        <taxon>Zhihengliuella</taxon>
    </lineage>
</organism>
<dbReference type="Gene3D" id="1.10.1040.10">
    <property type="entry name" value="N-(1-d-carboxylethyl)-l-norvaline Dehydrogenase, domain 2"/>
    <property type="match status" value="1"/>
</dbReference>
<dbReference type="PANTHER" id="PTHR43362:SF1">
    <property type="entry name" value="MANNITOL DEHYDROGENASE 2-RELATED"/>
    <property type="match status" value="1"/>
</dbReference>
<dbReference type="PROSITE" id="PS00974">
    <property type="entry name" value="MANNITOL_DHGENASE"/>
    <property type="match status" value="1"/>
</dbReference>
<dbReference type="Pfam" id="PF08125">
    <property type="entry name" value="Mannitol_dh_C"/>
    <property type="match status" value="1"/>
</dbReference>
<evidence type="ECO:0000259" key="8">
    <source>
        <dbReference type="Pfam" id="PF08125"/>
    </source>
</evidence>
<evidence type="ECO:0000256" key="5">
    <source>
        <dbReference type="ARBA" id="ARBA00023027"/>
    </source>
</evidence>
<dbReference type="InterPro" id="IPR013118">
    <property type="entry name" value="Mannitol_DH_C"/>
</dbReference>